<keyword evidence="2" id="KW-1185">Reference proteome</keyword>
<dbReference type="EMBL" id="JBEHCU010002890">
    <property type="protein sequence ID" value="KAL1402514.1"/>
    <property type="molecule type" value="Genomic_DNA"/>
</dbReference>
<reference evidence="1 2" key="1">
    <citation type="submission" date="2024-05" db="EMBL/GenBank/DDBJ databases">
        <title>Culex pipiens pipiens assembly and annotation.</title>
        <authorList>
            <person name="Alout H."/>
            <person name="Durand T."/>
        </authorList>
    </citation>
    <scope>NUCLEOTIDE SEQUENCE [LARGE SCALE GENOMIC DNA]</scope>
    <source>
        <strain evidence="1">HA-2024</strain>
        <tissue evidence="1">Whole body</tissue>
    </source>
</reference>
<proteinExistence type="predicted"/>
<sequence>MFCPEIPVDEQLSRKALSSWGCRQCRSYSMVHAGVKSSSTRRYLKATLIYVMVPKQKSIPAPRPLSTRDSIFKDVVFSVELVGKRITIKLDKNQHFIIEFLPTFVGRYSCQPNPSQFKASAGPHAGSRSAGMNNEFFGKWCLPLPFTP</sequence>
<name>A0ABD1DSV6_CULPP</name>
<evidence type="ECO:0000313" key="1">
    <source>
        <dbReference type="EMBL" id="KAL1402514.1"/>
    </source>
</evidence>
<evidence type="ECO:0000313" key="2">
    <source>
        <dbReference type="Proteomes" id="UP001562425"/>
    </source>
</evidence>
<dbReference type="Proteomes" id="UP001562425">
    <property type="component" value="Unassembled WGS sequence"/>
</dbReference>
<accession>A0ABD1DSV6</accession>
<protein>
    <submittedName>
        <fullName evidence="1">Uncharacterized protein</fullName>
    </submittedName>
</protein>
<gene>
    <name evidence="1" type="ORF">pipiens_019729</name>
</gene>
<dbReference type="AlphaFoldDB" id="A0ABD1DSV6"/>
<comment type="caution">
    <text evidence="1">The sequence shown here is derived from an EMBL/GenBank/DDBJ whole genome shotgun (WGS) entry which is preliminary data.</text>
</comment>
<organism evidence="1 2">
    <name type="scientific">Culex pipiens pipiens</name>
    <name type="common">Northern house mosquito</name>
    <dbReference type="NCBI Taxonomy" id="38569"/>
    <lineage>
        <taxon>Eukaryota</taxon>
        <taxon>Metazoa</taxon>
        <taxon>Ecdysozoa</taxon>
        <taxon>Arthropoda</taxon>
        <taxon>Hexapoda</taxon>
        <taxon>Insecta</taxon>
        <taxon>Pterygota</taxon>
        <taxon>Neoptera</taxon>
        <taxon>Endopterygota</taxon>
        <taxon>Diptera</taxon>
        <taxon>Nematocera</taxon>
        <taxon>Culicoidea</taxon>
        <taxon>Culicidae</taxon>
        <taxon>Culicinae</taxon>
        <taxon>Culicini</taxon>
        <taxon>Culex</taxon>
        <taxon>Culex</taxon>
    </lineage>
</organism>